<evidence type="ECO:0000313" key="2">
    <source>
        <dbReference type="EMBL" id="SDD45074.1"/>
    </source>
</evidence>
<dbReference type="Proteomes" id="UP000199060">
    <property type="component" value="Unassembled WGS sequence"/>
</dbReference>
<dbReference type="EMBL" id="FNAC01000030">
    <property type="protein sequence ID" value="SDD45074.1"/>
    <property type="molecule type" value="Genomic_DNA"/>
</dbReference>
<proteinExistence type="predicted"/>
<feature type="domain" description="DUF7683" evidence="1">
    <location>
        <begin position="4"/>
        <end position="76"/>
    </location>
</feature>
<dbReference type="AlphaFoldDB" id="A0A1G6UUY9"/>
<reference evidence="3" key="1">
    <citation type="submission" date="2016-10" db="EMBL/GenBank/DDBJ databases">
        <authorList>
            <person name="Varghese N."/>
            <person name="Submissions S."/>
        </authorList>
    </citation>
    <scope>NUCLEOTIDE SEQUENCE [LARGE SCALE GENOMIC DNA]</scope>
    <source>
        <strain evidence="3">DSM 23095</strain>
    </source>
</reference>
<dbReference type="Pfam" id="PF24731">
    <property type="entry name" value="DUF7683"/>
    <property type="match status" value="1"/>
</dbReference>
<organism evidence="2 3">
    <name type="scientific">Algoriphagus faecimaris</name>
    <dbReference type="NCBI Taxonomy" id="686796"/>
    <lineage>
        <taxon>Bacteria</taxon>
        <taxon>Pseudomonadati</taxon>
        <taxon>Bacteroidota</taxon>
        <taxon>Cytophagia</taxon>
        <taxon>Cytophagales</taxon>
        <taxon>Cyclobacteriaceae</taxon>
        <taxon>Algoriphagus</taxon>
    </lineage>
</organism>
<protein>
    <recommendedName>
        <fullName evidence="1">DUF7683 domain-containing protein</fullName>
    </recommendedName>
</protein>
<name>A0A1G6UUY9_9BACT</name>
<accession>A0A1G6UUY9</accession>
<dbReference type="InterPro" id="IPR056100">
    <property type="entry name" value="DUF7683"/>
</dbReference>
<evidence type="ECO:0000313" key="3">
    <source>
        <dbReference type="Proteomes" id="UP000199060"/>
    </source>
</evidence>
<sequence length="80" mass="9639">MKVKRIISKYHFNSESRIEEIILPELDIRWLSSCFKHPTSDSLLYNSYRIGPNEYKKMIEVLDIKLDLENFEYFLESASY</sequence>
<dbReference type="STRING" id="686796.SAMN04488104_103046"/>
<dbReference type="RefSeq" id="WP_420835612.1">
    <property type="nucleotide sequence ID" value="NZ_MSSX01000030.1"/>
</dbReference>
<gene>
    <name evidence="2" type="ORF">SAMN04488104_103046</name>
</gene>
<keyword evidence="3" id="KW-1185">Reference proteome</keyword>
<evidence type="ECO:0000259" key="1">
    <source>
        <dbReference type="Pfam" id="PF24731"/>
    </source>
</evidence>